<evidence type="ECO:0000256" key="7">
    <source>
        <dbReference type="ARBA" id="ARBA00022884"/>
    </source>
</evidence>
<dbReference type="PANTHER" id="PTHR11727:SF13">
    <property type="entry name" value="DIMETHYLADENOSINE TRANSFERASE 2, MITOCHONDRIAL"/>
    <property type="match status" value="1"/>
</dbReference>
<dbReference type="SUPFAM" id="SSF53335">
    <property type="entry name" value="S-adenosyl-L-methionine-dependent methyltransferases"/>
    <property type="match status" value="1"/>
</dbReference>
<dbReference type="GO" id="GO:0006391">
    <property type="term" value="P:transcription initiation at mitochondrial promoter"/>
    <property type="evidence" value="ECO:0007669"/>
    <property type="project" value="TreeGrafter"/>
</dbReference>
<keyword evidence="11" id="KW-0804">Transcription</keyword>
<evidence type="ECO:0000256" key="13">
    <source>
        <dbReference type="ARBA" id="ARBA00031609"/>
    </source>
</evidence>
<dbReference type="GO" id="GO:0005759">
    <property type="term" value="C:mitochondrial matrix"/>
    <property type="evidence" value="ECO:0007669"/>
    <property type="project" value="TreeGrafter"/>
</dbReference>
<evidence type="ECO:0000256" key="5">
    <source>
        <dbReference type="ARBA" id="ARBA00022679"/>
    </source>
</evidence>
<comment type="subcellular location">
    <subcellularLocation>
        <location evidence="1">Mitochondrion</location>
    </subcellularLocation>
</comment>
<dbReference type="GO" id="GO:0003723">
    <property type="term" value="F:RNA binding"/>
    <property type="evidence" value="ECO:0007669"/>
    <property type="project" value="UniProtKB-KW"/>
</dbReference>
<dbReference type="Gene3D" id="3.40.50.150">
    <property type="entry name" value="Vaccinia Virus protein VP39"/>
    <property type="match status" value="1"/>
</dbReference>
<reference evidence="15" key="1">
    <citation type="submission" date="2022-03" db="EMBL/GenBank/DDBJ databases">
        <authorList>
            <person name="Sayadi A."/>
        </authorList>
    </citation>
    <scope>NUCLEOTIDE SEQUENCE</scope>
</reference>
<keyword evidence="16" id="KW-1185">Reference proteome</keyword>
<dbReference type="InterPro" id="IPR029063">
    <property type="entry name" value="SAM-dependent_MTases_sf"/>
</dbReference>
<evidence type="ECO:0000256" key="11">
    <source>
        <dbReference type="ARBA" id="ARBA00023163"/>
    </source>
</evidence>
<dbReference type="PANTHER" id="PTHR11727">
    <property type="entry name" value="DIMETHYLADENOSINE TRANSFERASE"/>
    <property type="match status" value="1"/>
</dbReference>
<name>A0A9P0PVV4_ACAOB</name>
<keyword evidence="10" id="KW-0496">Mitochondrion</keyword>
<evidence type="ECO:0000256" key="4">
    <source>
        <dbReference type="ARBA" id="ARBA00022603"/>
    </source>
</evidence>
<dbReference type="GO" id="GO:0000179">
    <property type="term" value="F:rRNA (adenine-N6,N6-)-dimethyltransferase activity"/>
    <property type="evidence" value="ECO:0007669"/>
    <property type="project" value="TreeGrafter"/>
</dbReference>
<evidence type="ECO:0000313" key="15">
    <source>
        <dbReference type="EMBL" id="CAH2000891.1"/>
    </source>
</evidence>
<dbReference type="AlphaFoldDB" id="A0A9P0PVV4"/>
<accession>A0A9P0PVV4</accession>
<evidence type="ECO:0000256" key="9">
    <source>
        <dbReference type="ARBA" id="ARBA00023015"/>
    </source>
</evidence>
<dbReference type="EMBL" id="CAKOFQ010007428">
    <property type="protein sequence ID" value="CAH2000891.1"/>
    <property type="molecule type" value="Genomic_DNA"/>
</dbReference>
<evidence type="ECO:0000256" key="8">
    <source>
        <dbReference type="ARBA" id="ARBA00022946"/>
    </source>
</evidence>
<protein>
    <recommendedName>
        <fullName evidence="2">Dimethyladenosine transferase 2, mitochondrial</fullName>
    </recommendedName>
    <alternativeName>
        <fullName evidence="12">Mitochondrial 12S rRNA dimethylase 2</fullName>
    </alternativeName>
    <alternativeName>
        <fullName evidence="13">Mitochondrial transcription factor B2</fullName>
    </alternativeName>
    <alternativeName>
        <fullName evidence="14">S-adenosylmethionine-6-N', N'-adenosyl(rRNA) dimethyltransferase 2</fullName>
    </alternativeName>
</protein>
<proteinExistence type="predicted"/>
<keyword evidence="5" id="KW-0808">Transferase</keyword>
<dbReference type="GO" id="GO:0034246">
    <property type="term" value="F:mitochondrial transcription factor activity"/>
    <property type="evidence" value="ECO:0007669"/>
    <property type="project" value="TreeGrafter"/>
</dbReference>
<evidence type="ECO:0000313" key="16">
    <source>
        <dbReference type="Proteomes" id="UP001152888"/>
    </source>
</evidence>
<keyword evidence="4" id="KW-0489">Methyltransferase</keyword>
<dbReference type="InterPro" id="IPR001737">
    <property type="entry name" value="KsgA/Erm"/>
</dbReference>
<comment type="caution">
    <text evidence="15">The sequence shown here is derived from an EMBL/GenBank/DDBJ whole genome shotgun (WGS) entry which is preliminary data.</text>
</comment>
<dbReference type="Proteomes" id="UP001152888">
    <property type="component" value="Unassembled WGS sequence"/>
</dbReference>
<evidence type="ECO:0000256" key="12">
    <source>
        <dbReference type="ARBA" id="ARBA00029708"/>
    </source>
</evidence>
<keyword evidence="6" id="KW-0949">S-adenosyl-L-methionine</keyword>
<evidence type="ECO:0000256" key="10">
    <source>
        <dbReference type="ARBA" id="ARBA00023128"/>
    </source>
</evidence>
<evidence type="ECO:0000256" key="2">
    <source>
        <dbReference type="ARBA" id="ARBA00018369"/>
    </source>
</evidence>
<evidence type="ECO:0000256" key="1">
    <source>
        <dbReference type="ARBA" id="ARBA00004173"/>
    </source>
</evidence>
<keyword evidence="7" id="KW-0694">RNA-binding</keyword>
<evidence type="ECO:0000256" key="6">
    <source>
        <dbReference type="ARBA" id="ARBA00022691"/>
    </source>
</evidence>
<dbReference type="OrthoDB" id="9895503at2759"/>
<evidence type="ECO:0000256" key="14">
    <source>
        <dbReference type="ARBA" id="ARBA00032796"/>
    </source>
</evidence>
<keyword evidence="8" id="KW-0809">Transit peptide</keyword>
<organism evidence="15 16">
    <name type="scientific">Acanthoscelides obtectus</name>
    <name type="common">Bean weevil</name>
    <name type="synonym">Bruchus obtectus</name>
    <dbReference type="NCBI Taxonomy" id="200917"/>
    <lineage>
        <taxon>Eukaryota</taxon>
        <taxon>Metazoa</taxon>
        <taxon>Ecdysozoa</taxon>
        <taxon>Arthropoda</taxon>
        <taxon>Hexapoda</taxon>
        <taxon>Insecta</taxon>
        <taxon>Pterygota</taxon>
        <taxon>Neoptera</taxon>
        <taxon>Endopterygota</taxon>
        <taxon>Coleoptera</taxon>
        <taxon>Polyphaga</taxon>
        <taxon>Cucujiformia</taxon>
        <taxon>Chrysomeloidea</taxon>
        <taxon>Chrysomelidae</taxon>
        <taxon>Bruchinae</taxon>
        <taxon>Bruchini</taxon>
        <taxon>Acanthoscelides</taxon>
    </lineage>
</organism>
<evidence type="ECO:0000256" key="3">
    <source>
        <dbReference type="ARBA" id="ARBA00022552"/>
    </source>
</evidence>
<sequence>MTYDNMYLKRHSRSFANGFYRCLSESVPKKDVEPTKDDLKRTAENRIPFSRELVYFLTANPHLSSVKKYIPPRHLAVTRAPENLYLICPNVAKSIANIVFPHLRSTKSQVIAETNAGLGLITTELLEKGVDLIRLYEMCSDFRRELKEFGDVYPGRVELFTKDIFHLYRYAFIDKQDNGNRVEALLQGVSKRNWSDEPVMTIIGTMCNLYFLKYLIKSLVLQTGPTLYGRIKLFALMRPRDYAVLSATPKDNRVAYSAWAVLFNLFLDYDVLYEFPRKMFFPWDSKLKKTSYPNNYEVDKMYLVHINFKNELPVPINQLLPLYYFIKQFYGRGTPQIIPTVEKWVPDSGLNVLLPKTKHFDYYCPMGIFTTFRELKPHQILFVFKEMVNHPAYPGSPFRDMVENEMAKSETIETCLAEATFEKTVRGDLKEKLNND</sequence>
<keyword evidence="3" id="KW-0698">rRNA processing</keyword>
<gene>
    <name evidence="15" type="ORF">ACAOBT_LOCUS25861</name>
</gene>
<keyword evidence="9" id="KW-0805">Transcription regulation</keyword>